<sequence length="244" mass="26909">MFIASTVRRLRVCSKWSMSTAAVFAWDRPGALLVRRSNRAAHLQWVQQEAAAIVCGGPFWRDDGSTPSLPSSSSSSSSSPLGSFLIVQSDALEFLQQDPYVQANLFQKRNVHPWRPAVGSLDRMPSDTVGVQPERRGQYHLVLGLDRPDALPRRLKARAAHLAWLQASDSTCVIGGAIWRTPTEAPADAQPVPYGSLLLVCGHATEADVRVWLRQDPYAHANVFAAVEVFAFQPVIVRPVDQMR</sequence>
<dbReference type="SUPFAM" id="SSF54909">
    <property type="entry name" value="Dimeric alpha+beta barrel"/>
    <property type="match status" value="2"/>
</dbReference>
<evidence type="ECO:0000259" key="1">
    <source>
        <dbReference type="Pfam" id="PF03795"/>
    </source>
</evidence>
<evidence type="ECO:0000313" key="2">
    <source>
        <dbReference type="EMBL" id="KAK4534452.1"/>
    </source>
</evidence>
<evidence type="ECO:0000313" key="3">
    <source>
        <dbReference type="Proteomes" id="UP001301350"/>
    </source>
</evidence>
<dbReference type="EMBL" id="JANCYW010000002">
    <property type="protein sequence ID" value="KAK4534452.1"/>
    <property type="molecule type" value="Genomic_DNA"/>
</dbReference>
<dbReference type="InterPro" id="IPR051807">
    <property type="entry name" value="Sec-metab_biosynth-assoc"/>
</dbReference>
<comment type="caution">
    <text evidence="2">The sequence shown here is derived from an EMBL/GenBank/DDBJ whole genome shotgun (WGS) entry which is preliminary data.</text>
</comment>
<feature type="domain" description="YCII-related" evidence="1">
    <location>
        <begin position="140"/>
        <end position="232"/>
    </location>
</feature>
<organism evidence="2 3">
    <name type="scientific">Cyanidium caldarium</name>
    <name type="common">Red alga</name>
    <dbReference type="NCBI Taxonomy" id="2771"/>
    <lineage>
        <taxon>Eukaryota</taxon>
        <taxon>Rhodophyta</taxon>
        <taxon>Bangiophyceae</taxon>
        <taxon>Cyanidiales</taxon>
        <taxon>Cyanidiaceae</taxon>
        <taxon>Cyanidium</taxon>
    </lineage>
</organism>
<accession>A0AAV9IQA8</accession>
<dbReference type="Gene3D" id="3.30.70.1060">
    <property type="entry name" value="Dimeric alpha+beta barrel"/>
    <property type="match status" value="2"/>
</dbReference>
<dbReference type="Pfam" id="PF03795">
    <property type="entry name" value="YCII"/>
    <property type="match status" value="2"/>
</dbReference>
<keyword evidence="3" id="KW-1185">Reference proteome</keyword>
<dbReference type="PANTHER" id="PTHR33606">
    <property type="entry name" value="PROTEIN YCII"/>
    <property type="match status" value="1"/>
</dbReference>
<dbReference type="InterPro" id="IPR011008">
    <property type="entry name" value="Dimeric_a/b-barrel"/>
</dbReference>
<dbReference type="InterPro" id="IPR005545">
    <property type="entry name" value="YCII"/>
</dbReference>
<gene>
    <name evidence="2" type="ORF">CDCA_CDCA02G0477</name>
</gene>
<dbReference type="AlphaFoldDB" id="A0AAV9IQA8"/>
<protein>
    <recommendedName>
        <fullName evidence="1">YCII-related domain-containing protein</fullName>
    </recommendedName>
</protein>
<proteinExistence type="predicted"/>
<feature type="domain" description="YCII-related" evidence="1">
    <location>
        <begin position="22"/>
        <end position="115"/>
    </location>
</feature>
<name>A0AAV9IQA8_CYACA</name>
<dbReference type="PANTHER" id="PTHR33606:SF3">
    <property type="entry name" value="PROTEIN YCII"/>
    <property type="match status" value="1"/>
</dbReference>
<dbReference type="Proteomes" id="UP001301350">
    <property type="component" value="Unassembled WGS sequence"/>
</dbReference>
<reference evidence="2 3" key="1">
    <citation type="submission" date="2022-07" db="EMBL/GenBank/DDBJ databases">
        <title>Genome-wide signatures of adaptation to extreme environments.</title>
        <authorList>
            <person name="Cho C.H."/>
            <person name="Yoon H.S."/>
        </authorList>
    </citation>
    <scope>NUCLEOTIDE SEQUENCE [LARGE SCALE GENOMIC DNA]</scope>
    <source>
        <strain evidence="2 3">DBV 063 E5</strain>
    </source>
</reference>